<name>M3YEE1_MUSPF</name>
<proteinExistence type="predicted"/>
<dbReference type="AlphaFoldDB" id="M3YEE1"/>
<sequence>MSLASRESPVPPSGVCTFQGRHGGKRSCLTLAWSKAPASARFFSTSFSQWILMVSRMSSRPVPMATPICSSSDPASCLYSTFTSCKRQYTLQPGPEAI</sequence>
<accession>M3YEE1</accession>
<dbReference type="EMBL" id="AEYP01056157">
    <property type="status" value="NOT_ANNOTATED_CDS"/>
    <property type="molecule type" value="Genomic_DNA"/>
</dbReference>
<evidence type="ECO:0000313" key="1">
    <source>
        <dbReference type="Ensembl" id="ENSMPUP00000009698.1"/>
    </source>
</evidence>
<organism evidence="1">
    <name type="scientific">Mustela putorius furo</name>
    <name type="common">European domestic ferret</name>
    <name type="synonym">Mustela furo</name>
    <dbReference type="NCBI Taxonomy" id="9669"/>
    <lineage>
        <taxon>Eukaryota</taxon>
        <taxon>Metazoa</taxon>
        <taxon>Chordata</taxon>
        <taxon>Craniata</taxon>
        <taxon>Vertebrata</taxon>
        <taxon>Euteleostomi</taxon>
        <taxon>Mammalia</taxon>
        <taxon>Eutheria</taxon>
        <taxon>Laurasiatheria</taxon>
        <taxon>Carnivora</taxon>
        <taxon>Caniformia</taxon>
        <taxon>Musteloidea</taxon>
        <taxon>Mustelidae</taxon>
        <taxon>Mustelinae</taxon>
        <taxon>Mustela</taxon>
    </lineage>
</organism>
<dbReference type="Ensembl" id="ENSMPUT00000009855.1">
    <property type="protein sequence ID" value="ENSMPUP00000009698.1"/>
    <property type="gene ID" value="ENSMPUG00000009773.1"/>
</dbReference>
<protein>
    <submittedName>
        <fullName evidence="1">Uncharacterized protein</fullName>
    </submittedName>
</protein>
<dbReference type="InParanoid" id="M3YEE1"/>
<dbReference type="EMBL" id="AEYP01056158">
    <property type="status" value="NOT_ANNOTATED_CDS"/>
    <property type="molecule type" value="Genomic_DNA"/>
</dbReference>
<dbReference type="HOGENOM" id="CLU_2333099_0_0_1"/>
<reference evidence="1" key="1">
    <citation type="submission" date="2024-06" db="UniProtKB">
        <authorList>
            <consortium name="Ensembl"/>
        </authorList>
    </citation>
    <scope>IDENTIFICATION</scope>
</reference>